<organism evidence="4 5">
    <name type="scientific">Brassicogethes aeneus</name>
    <name type="common">Rape pollen beetle</name>
    <name type="synonym">Meligethes aeneus</name>
    <dbReference type="NCBI Taxonomy" id="1431903"/>
    <lineage>
        <taxon>Eukaryota</taxon>
        <taxon>Metazoa</taxon>
        <taxon>Ecdysozoa</taxon>
        <taxon>Arthropoda</taxon>
        <taxon>Hexapoda</taxon>
        <taxon>Insecta</taxon>
        <taxon>Pterygota</taxon>
        <taxon>Neoptera</taxon>
        <taxon>Endopterygota</taxon>
        <taxon>Coleoptera</taxon>
        <taxon>Polyphaga</taxon>
        <taxon>Cucujiformia</taxon>
        <taxon>Nitidulidae</taxon>
        <taxon>Meligethinae</taxon>
        <taxon>Brassicogethes</taxon>
    </lineage>
</organism>
<feature type="signal peptide" evidence="2">
    <location>
        <begin position="1"/>
        <end position="16"/>
    </location>
</feature>
<dbReference type="EMBL" id="OV121134">
    <property type="protein sequence ID" value="CAH0553885.1"/>
    <property type="molecule type" value="Genomic_DNA"/>
</dbReference>
<feature type="domain" description="DUF4794" evidence="3">
    <location>
        <begin position="40"/>
        <end position="124"/>
    </location>
</feature>
<protein>
    <recommendedName>
        <fullName evidence="3">DUF4794 domain-containing protein</fullName>
    </recommendedName>
</protein>
<proteinExistence type="predicted"/>
<evidence type="ECO:0000313" key="5">
    <source>
        <dbReference type="Proteomes" id="UP001154078"/>
    </source>
</evidence>
<feature type="region of interest" description="Disordered" evidence="1">
    <location>
        <begin position="101"/>
        <end position="147"/>
    </location>
</feature>
<evidence type="ECO:0000256" key="2">
    <source>
        <dbReference type="SAM" id="SignalP"/>
    </source>
</evidence>
<dbReference type="AlphaFoldDB" id="A0A9P0B4J5"/>
<evidence type="ECO:0000259" key="3">
    <source>
        <dbReference type="Pfam" id="PF16042"/>
    </source>
</evidence>
<accession>A0A9P0B4J5</accession>
<reference evidence="4" key="1">
    <citation type="submission" date="2021-12" db="EMBL/GenBank/DDBJ databases">
        <authorList>
            <person name="King R."/>
        </authorList>
    </citation>
    <scope>NUCLEOTIDE SEQUENCE</scope>
</reference>
<feature type="chain" id="PRO_5040284631" description="DUF4794 domain-containing protein" evidence="2">
    <location>
        <begin position="17"/>
        <end position="217"/>
    </location>
</feature>
<feature type="compositionally biased region" description="Polar residues" evidence="1">
    <location>
        <begin position="124"/>
        <end position="139"/>
    </location>
</feature>
<dbReference type="Pfam" id="PF16042">
    <property type="entry name" value="DUF4794"/>
    <property type="match status" value="1"/>
</dbReference>
<dbReference type="InterPro" id="IPR032011">
    <property type="entry name" value="DUF4794"/>
</dbReference>
<dbReference type="OrthoDB" id="8197587at2759"/>
<evidence type="ECO:0000256" key="1">
    <source>
        <dbReference type="SAM" id="MobiDB-lite"/>
    </source>
</evidence>
<dbReference type="Proteomes" id="UP001154078">
    <property type="component" value="Chromosome 3"/>
</dbReference>
<keyword evidence="2" id="KW-0732">Signal</keyword>
<name>A0A9P0B4J5_BRAAE</name>
<gene>
    <name evidence="4" type="ORF">MELIAE_LOCUS5775</name>
</gene>
<evidence type="ECO:0000313" key="4">
    <source>
        <dbReference type="EMBL" id="CAH0553885.1"/>
    </source>
</evidence>
<keyword evidence="5" id="KW-1185">Reference proteome</keyword>
<sequence length="217" mass="24524">MKVFLMITLAVSAVLSQDYRNINSEPNVEIQQVEVYEVPPYQPSGWKPAAPFRLPSRIVAERLPSKQAVNFWSTAKFEAASNPSGKIQLPNKEAINFVTGGRLESPSSLPKDSYGPPSQEYGPPNSTDSESEAVTTEIPTTMPPNAKLQSKNEKFVERGVYYIYHPNGQLQKVVYATKDDMEKMEYSAKLRYQNVEPIRDPIYTYNSETLKLERLKV</sequence>